<proteinExistence type="predicted"/>
<dbReference type="InterPro" id="IPR050822">
    <property type="entry name" value="Cerebellin_Synaptic_Org"/>
</dbReference>
<dbReference type="Proteomes" id="UP001152320">
    <property type="component" value="Chromosome 14"/>
</dbReference>
<dbReference type="OrthoDB" id="10021193at2759"/>
<evidence type="ECO:0000259" key="4">
    <source>
        <dbReference type="PROSITE" id="PS50871"/>
    </source>
</evidence>
<gene>
    <name evidence="5" type="ORF">HOLleu_28099</name>
</gene>
<protein>
    <submittedName>
        <fullName evidence="5">Complement C1q tumor necrosis factor-related protein 2</fullName>
    </submittedName>
</protein>
<evidence type="ECO:0000313" key="6">
    <source>
        <dbReference type="Proteomes" id="UP001152320"/>
    </source>
</evidence>
<dbReference type="EMBL" id="JAIZAY010000014">
    <property type="protein sequence ID" value="KAJ8028854.1"/>
    <property type="molecule type" value="Genomic_DNA"/>
</dbReference>
<dbReference type="PROSITE" id="PS50871">
    <property type="entry name" value="C1Q"/>
    <property type="match status" value="1"/>
</dbReference>
<reference evidence="5" key="1">
    <citation type="submission" date="2021-10" db="EMBL/GenBank/DDBJ databases">
        <title>Tropical sea cucumber genome reveals ecological adaptation and Cuvierian tubules defense mechanism.</title>
        <authorList>
            <person name="Chen T."/>
        </authorList>
    </citation>
    <scope>NUCLEOTIDE SEQUENCE</scope>
    <source>
        <strain evidence="5">Nanhai2018</strain>
        <tissue evidence="5">Muscle</tissue>
    </source>
</reference>
<dbReference type="GO" id="GO:0005615">
    <property type="term" value="C:extracellular space"/>
    <property type="evidence" value="ECO:0007669"/>
    <property type="project" value="TreeGrafter"/>
</dbReference>
<dbReference type="Pfam" id="PF00386">
    <property type="entry name" value="C1q"/>
    <property type="match status" value="1"/>
</dbReference>
<dbReference type="SMART" id="SM00110">
    <property type="entry name" value="C1Q"/>
    <property type="match status" value="1"/>
</dbReference>
<keyword evidence="3" id="KW-0732">Signal</keyword>
<dbReference type="AlphaFoldDB" id="A0A9Q1BLP1"/>
<organism evidence="5 6">
    <name type="scientific">Holothuria leucospilota</name>
    <name type="common">Black long sea cucumber</name>
    <name type="synonym">Mertensiothuria leucospilota</name>
    <dbReference type="NCBI Taxonomy" id="206669"/>
    <lineage>
        <taxon>Eukaryota</taxon>
        <taxon>Metazoa</taxon>
        <taxon>Echinodermata</taxon>
        <taxon>Eleutherozoa</taxon>
        <taxon>Echinozoa</taxon>
        <taxon>Holothuroidea</taxon>
        <taxon>Aspidochirotacea</taxon>
        <taxon>Aspidochirotida</taxon>
        <taxon>Holothuriidae</taxon>
        <taxon>Holothuria</taxon>
    </lineage>
</organism>
<dbReference type="Gene3D" id="2.60.120.40">
    <property type="match status" value="1"/>
</dbReference>
<name>A0A9Q1BLP1_HOLLE</name>
<dbReference type="SUPFAM" id="SSF49842">
    <property type="entry name" value="TNF-like"/>
    <property type="match status" value="1"/>
</dbReference>
<dbReference type="PANTHER" id="PTHR22923:SF62">
    <property type="entry name" value="CVP18"/>
    <property type="match status" value="1"/>
</dbReference>
<dbReference type="InterPro" id="IPR001073">
    <property type="entry name" value="C1q_dom"/>
</dbReference>
<comment type="caution">
    <text evidence="5">The sequence shown here is derived from an EMBL/GenBank/DDBJ whole genome shotgun (WGS) entry which is preliminary data.</text>
</comment>
<accession>A0A9Q1BLP1</accession>
<evidence type="ECO:0000256" key="2">
    <source>
        <dbReference type="ARBA" id="ARBA00022525"/>
    </source>
</evidence>
<evidence type="ECO:0000256" key="1">
    <source>
        <dbReference type="ARBA" id="ARBA00004613"/>
    </source>
</evidence>
<sequence>MSVMGLFGNRKVHFSVAMTGKLEGRETSQPIRFDKVFSREPEELFSVEEKSSEFVCPRPGAYYFTFSIRADQGKSASVQLVKNQTPQVMNFVDLNDNNTGVSTQTVILDLQAGDKVWLRLDGGLDYGLRSHPLSPMITFTGISL</sequence>
<dbReference type="PANTHER" id="PTHR22923">
    <property type="entry name" value="CEREBELLIN-RELATED"/>
    <property type="match status" value="1"/>
</dbReference>
<dbReference type="InterPro" id="IPR008983">
    <property type="entry name" value="Tumour_necrosis_fac-like_dom"/>
</dbReference>
<keyword evidence="2" id="KW-0964">Secreted</keyword>
<comment type="subcellular location">
    <subcellularLocation>
        <location evidence="1">Secreted</location>
    </subcellularLocation>
</comment>
<evidence type="ECO:0000313" key="5">
    <source>
        <dbReference type="EMBL" id="KAJ8028854.1"/>
    </source>
</evidence>
<evidence type="ECO:0000256" key="3">
    <source>
        <dbReference type="ARBA" id="ARBA00022729"/>
    </source>
</evidence>
<keyword evidence="6" id="KW-1185">Reference proteome</keyword>
<feature type="domain" description="C1q" evidence="4">
    <location>
        <begin position="7"/>
        <end position="144"/>
    </location>
</feature>